<gene>
    <name evidence="1" type="ORF">LCGC14_2235270</name>
</gene>
<dbReference type="EMBL" id="LAZR01030160">
    <property type="protein sequence ID" value="KKL57453.1"/>
    <property type="molecule type" value="Genomic_DNA"/>
</dbReference>
<protein>
    <submittedName>
        <fullName evidence="1">Uncharacterized protein</fullName>
    </submittedName>
</protein>
<reference evidence="1" key="1">
    <citation type="journal article" date="2015" name="Nature">
        <title>Complex archaea that bridge the gap between prokaryotes and eukaryotes.</title>
        <authorList>
            <person name="Spang A."/>
            <person name="Saw J.H."/>
            <person name="Jorgensen S.L."/>
            <person name="Zaremba-Niedzwiedzka K."/>
            <person name="Martijn J."/>
            <person name="Lind A.E."/>
            <person name="van Eijk R."/>
            <person name="Schleper C."/>
            <person name="Guy L."/>
            <person name="Ettema T.J."/>
        </authorList>
    </citation>
    <scope>NUCLEOTIDE SEQUENCE</scope>
</reference>
<dbReference type="AlphaFoldDB" id="A0A0F9D6T4"/>
<comment type="caution">
    <text evidence="1">The sequence shown here is derived from an EMBL/GenBank/DDBJ whole genome shotgun (WGS) entry which is preliminary data.</text>
</comment>
<proteinExistence type="predicted"/>
<accession>A0A0F9D6T4</accession>
<name>A0A0F9D6T4_9ZZZZ</name>
<evidence type="ECO:0000313" key="1">
    <source>
        <dbReference type="EMBL" id="KKL57453.1"/>
    </source>
</evidence>
<organism evidence="1">
    <name type="scientific">marine sediment metagenome</name>
    <dbReference type="NCBI Taxonomy" id="412755"/>
    <lineage>
        <taxon>unclassified sequences</taxon>
        <taxon>metagenomes</taxon>
        <taxon>ecological metagenomes</taxon>
    </lineage>
</organism>
<sequence length="121" mass="14088">MDRRQILKALGLLPLLLLVPKEQAVASKLVKSEWFYGPYKEGTASLGLYAEWSDKTEYLGHMIVSTRSIVLDTIGWPKENEAFKQEKKRLLQLGFVNRYSQQQAEENKRSFWVAWRNGTLR</sequence>